<organism evidence="2 3">
    <name type="scientific">Bradyrhizobium huanghuaihaiense</name>
    <dbReference type="NCBI Taxonomy" id="990078"/>
    <lineage>
        <taxon>Bacteria</taxon>
        <taxon>Pseudomonadati</taxon>
        <taxon>Pseudomonadota</taxon>
        <taxon>Alphaproteobacteria</taxon>
        <taxon>Hyphomicrobiales</taxon>
        <taxon>Nitrobacteraceae</taxon>
        <taxon>Bradyrhizobium</taxon>
    </lineage>
</organism>
<dbReference type="AlphaFoldDB" id="A0A562R5C4"/>
<sequence>MRLAPYLSRLRERSTRSESAAGEGSLLLGTFMSPAQSQRGGTPTQTLPRKRKREPTADAAQAPHLSPKPILFGLNRGSFPGK</sequence>
<feature type="compositionally biased region" description="Polar residues" evidence="1">
    <location>
        <begin position="33"/>
        <end position="47"/>
    </location>
</feature>
<protein>
    <submittedName>
        <fullName evidence="2">Uncharacterized protein</fullName>
    </submittedName>
</protein>
<accession>A0A562R5C4</accession>
<comment type="caution">
    <text evidence="2">The sequence shown here is derived from an EMBL/GenBank/DDBJ whole genome shotgun (WGS) entry which is preliminary data.</text>
</comment>
<evidence type="ECO:0000313" key="3">
    <source>
        <dbReference type="Proteomes" id="UP000316291"/>
    </source>
</evidence>
<reference evidence="2 3" key="1">
    <citation type="journal article" date="2015" name="Stand. Genomic Sci.">
        <title>Genomic Encyclopedia of Bacterial and Archaeal Type Strains, Phase III: the genomes of soil and plant-associated and newly described type strains.</title>
        <authorList>
            <person name="Whitman W.B."/>
            <person name="Woyke T."/>
            <person name="Klenk H.P."/>
            <person name="Zhou Y."/>
            <person name="Lilburn T.G."/>
            <person name="Beck B.J."/>
            <person name="De Vos P."/>
            <person name="Vandamme P."/>
            <person name="Eisen J.A."/>
            <person name="Garrity G."/>
            <person name="Hugenholtz P."/>
            <person name="Kyrpides N.C."/>
        </authorList>
    </citation>
    <scope>NUCLEOTIDE SEQUENCE [LARGE SCALE GENOMIC DNA]</scope>
    <source>
        <strain evidence="2 3">CGMCC 1.10948</strain>
    </source>
</reference>
<evidence type="ECO:0000256" key="1">
    <source>
        <dbReference type="SAM" id="MobiDB-lite"/>
    </source>
</evidence>
<dbReference type="EMBL" id="VLLA01000018">
    <property type="protein sequence ID" value="TWI64053.1"/>
    <property type="molecule type" value="Genomic_DNA"/>
</dbReference>
<feature type="region of interest" description="Disordered" evidence="1">
    <location>
        <begin position="1"/>
        <end position="82"/>
    </location>
</feature>
<proteinExistence type="predicted"/>
<name>A0A562R5C4_9BRAD</name>
<keyword evidence="3" id="KW-1185">Reference proteome</keyword>
<dbReference type="Proteomes" id="UP000316291">
    <property type="component" value="Unassembled WGS sequence"/>
</dbReference>
<evidence type="ECO:0000313" key="2">
    <source>
        <dbReference type="EMBL" id="TWI64053.1"/>
    </source>
</evidence>
<gene>
    <name evidence="2" type="ORF">IQ16_05926</name>
</gene>